<dbReference type="InterPro" id="IPR005804">
    <property type="entry name" value="FA_desaturase_dom"/>
</dbReference>
<evidence type="ECO:0000256" key="1">
    <source>
        <dbReference type="SAM" id="Phobius"/>
    </source>
</evidence>
<feature type="transmembrane region" description="Helical" evidence="1">
    <location>
        <begin position="126"/>
        <end position="150"/>
    </location>
</feature>
<keyword evidence="4" id="KW-1185">Reference proteome</keyword>
<keyword evidence="1" id="KW-1133">Transmembrane helix</keyword>
<dbReference type="Proteomes" id="UP000527143">
    <property type="component" value="Unassembled WGS sequence"/>
</dbReference>
<dbReference type="CDD" id="cd01060">
    <property type="entry name" value="Membrane-FADS-like"/>
    <property type="match status" value="1"/>
</dbReference>
<feature type="transmembrane region" description="Helical" evidence="1">
    <location>
        <begin position="90"/>
        <end position="114"/>
    </location>
</feature>
<dbReference type="GO" id="GO:0006629">
    <property type="term" value="P:lipid metabolic process"/>
    <property type="evidence" value="ECO:0007669"/>
    <property type="project" value="InterPro"/>
</dbReference>
<dbReference type="EMBL" id="JACIJF010000030">
    <property type="protein sequence ID" value="MBB5712911.1"/>
    <property type="molecule type" value="Genomic_DNA"/>
</dbReference>
<dbReference type="RefSeq" id="WP_184091779.1">
    <property type="nucleotide sequence ID" value="NZ_JACIJF010000030.1"/>
</dbReference>
<feature type="transmembrane region" description="Helical" evidence="1">
    <location>
        <begin position="55"/>
        <end position="78"/>
    </location>
</feature>
<evidence type="ECO:0000259" key="2">
    <source>
        <dbReference type="Pfam" id="PF00487"/>
    </source>
</evidence>
<proteinExistence type="predicted"/>
<name>A0A840YT73_9SPHN</name>
<dbReference type="AlphaFoldDB" id="A0A840YT73"/>
<accession>A0A840YT73</accession>
<evidence type="ECO:0000313" key="4">
    <source>
        <dbReference type="Proteomes" id="UP000527143"/>
    </source>
</evidence>
<comment type="caution">
    <text evidence="3">The sequence shown here is derived from an EMBL/GenBank/DDBJ whole genome shotgun (WGS) entry which is preliminary data.</text>
</comment>
<feature type="domain" description="Fatty acid desaturase" evidence="2">
    <location>
        <begin position="132"/>
        <end position="328"/>
    </location>
</feature>
<keyword evidence="1" id="KW-0812">Transmembrane</keyword>
<dbReference type="Pfam" id="PF00487">
    <property type="entry name" value="FA_desaturase"/>
    <property type="match status" value="1"/>
</dbReference>
<keyword evidence="1" id="KW-0472">Membrane</keyword>
<gene>
    <name evidence="3" type="ORF">FHT02_004173</name>
</gene>
<evidence type="ECO:0000313" key="3">
    <source>
        <dbReference type="EMBL" id="MBB5712911.1"/>
    </source>
</evidence>
<feature type="transmembrane region" description="Helical" evidence="1">
    <location>
        <begin position="252"/>
        <end position="271"/>
    </location>
</feature>
<sequence length="346" mass="39332">MAETVIHHDSELPIPAAGKLAAFIEAVAVFKGFIKPYTPAASSNAHMRFRKDRYYLLRYYAWNMLLLFIGGLATHLLFANYYQMHFWPLWVVGLVLFVLPSFSLIFLSGAYYLALICVAQPHSFSLTSLGLVPLGILAGTISAALMHNAAHGNFRGVWLNRFWGEICGLFQLTGFAGWCISHFIHHAAPDHPEKDAHAPGDMSFRAYVNAMGPLMKTSLTLKYFEFHKENAHSRVTWALVGMLLPLVRFMRVLFVLLLLGPTAFVALYVPFKMANTLIYADFNYRTHRPTGNGGYEVLNLNHNLWYKLLNFVSFGSYFHKNHHRKANVFNPRYAGNDDKPLVTYHR</sequence>
<organism evidence="3 4">
    <name type="scientific">Sphingomonas xinjiangensis</name>
    <dbReference type="NCBI Taxonomy" id="643568"/>
    <lineage>
        <taxon>Bacteria</taxon>
        <taxon>Pseudomonadati</taxon>
        <taxon>Pseudomonadota</taxon>
        <taxon>Alphaproteobacteria</taxon>
        <taxon>Sphingomonadales</taxon>
        <taxon>Sphingomonadaceae</taxon>
        <taxon>Sphingomonas</taxon>
    </lineage>
</organism>
<reference evidence="3 4" key="1">
    <citation type="submission" date="2020-08" db="EMBL/GenBank/DDBJ databases">
        <title>Genomic Encyclopedia of Type Strains, Phase IV (KMG-IV): sequencing the most valuable type-strain genomes for metagenomic binning, comparative biology and taxonomic classification.</title>
        <authorList>
            <person name="Goeker M."/>
        </authorList>
    </citation>
    <scope>NUCLEOTIDE SEQUENCE [LARGE SCALE GENOMIC DNA]</scope>
    <source>
        <strain evidence="3 4">DSM 26736</strain>
    </source>
</reference>
<protein>
    <submittedName>
        <fullName evidence="3">Fatty acid desaturase</fullName>
    </submittedName>
</protein>